<feature type="region of interest" description="Disordered" evidence="1">
    <location>
        <begin position="284"/>
        <end position="303"/>
    </location>
</feature>
<evidence type="ECO:0000256" key="1">
    <source>
        <dbReference type="SAM" id="MobiDB-lite"/>
    </source>
</evidence>
<accession>A0AAE0HY77</accession>
<feature type="compositionally biased region" description="Basic and acidic residues" evidence="1">
    <location>
        <begin position="193"/>
        <end position="214"/>
    </location>
</feature>
<feature type="compositionally biased region" description="Low complexity" evidence="1">
    <location>
        <begin position="354"/>
        <end position="376"/>
    </location>
</feature>
<evidence type="ECO:0000313" key="3">
    <source>
        <dbReference type="Proteomes" id="UP001283341"/>
    </source>
</evidence>
<dbReference type="AlphaFoldDB" id="A0AAE0HY77"/>
<comment type="caution">
    <text evidence="2">The sequence shown here is derived from an EMBL/GenBank/DDBJ whole genome shotgun (WGS) entry which is preliminary data.</text>
</comment>
<gene>
    <name evidence="2" type="ORF">B0H66DRAFT_605726</name>
</gene>
<feature type="region of interest" description="Disordered" evidence="1">
    <location>
        <begin position="354"/>
        <end position="377"/>
    </location>
</feature>
<dbReference type="EMBL" id="JAUEDM010000006">
    <property type="protein sequence ID" value="KAK3314804.1"/>
    <property type="molecule type" value="Genomic_DNA"/>
</dbReference>
<feature type="compositionally biased region" description="Basic and acidic residues" evidence="1">
    <location>
        <begin position="139"/>
        <end position="152"/>
    </location>
</feature>
<reference evidence="2" key="2">
    <citation type="submission" date="2023-06" db="EMBL/GenBank/DDBJ databases">
        <authorList>
            <consortium name="Lawrence Berkeley National Laboratory"/>
            <person name="Haridas S."/>
            <person name="Hensen N."/>
            <person name="Bonometti L."/>
            <person name="Westerberg I."/>
            <person name="Brannstrom I.O."/>
            <person name="Guillou S."/>
            <person name="Cros-Aarteil S."/>
            <person name="Calhoun S."/>
            <person name="Kuo A."/>
            <person name="Mondo S."/>
            <person name="Pangilinan J."/>
            <person name="Riley R."/>
            <person name="Labutti K."/>
            <person name="Andreopoulos B."/>
            <person name="Lipzen A."/>
            <person name="Chen C."/>
            <person name="Yanf M."/>
            <person name="Daum C."/>
            <person name="Ng V."/>
            <person name="Clum A."/>
            <person name="Steindorff A."/>
            <person name="Ohm R."/>
            <person name="Martin F."/>
            <person name="Silar P."/>
            <person name="Natvig D."/>
            <person name="Lalanne C."/>
            <person name="Gautier V."/>
            <person name="Ament-Velasquez S.L."/>
            <person name="Kruys A."/>
            <person name="Hutchinson M.I."/>
            <person name="Powell A.J."/>
            <person name="Barry K."/>
            <person name="Miller A.N."/>
            <person name="Grigoriev I.V."/>
            <person name="Debuchy R."/>
            <person name="Gladieux P."/>
            <person name="Thoren M.H."/>
            <person name="Johannesson H."/>
        </authorList>
    </citation>
    <scope>NUCLEOTIDE SEQUENCE</scope>
    <source>
        <strain evidence="2">CBS 118394</strain>
    </source>
</reference>
<protein>
    <submittedName>
        <fullName evidence="2">Uncharacterized protein</fullName>
    </submittedName>
</protein>
<sequence length="457" mass="48492">MDPDEPLPSIEIGTSPDEPNDLALTPSTRNLSASQNEPNKLALIPLTTNLSTSQNEPNELTLVPLTTNLSASQNEPNKLALVPLTTNLSASQNEFAVESNTKLLPLHSKKSEASTSKEARDPSTGNVRSSGRVRRKPERYREALPEEGKEDTTLNPAATLPQSSLVRPEPPFNLELYVGTYAVECPAVQGRCSGHDQQADDQSRLRVDSAKDGDNMLSSDYISGGYIIKQAGDGGDGRSPVNNKRKGPPEKSFSSPPPRKKAQLRPSNLKPTAAAAAATKRLSAAAAAASTPPIRRTTRTAAAAATARIKELSSSSRRPGKKVKLEPSKPIAAPDIYDFPGTATADAAAPAIVATNNDNSNSNGSGSGSGNTETTTRQPTISFNFTFQCLTDSDKVKGTRGGIIRFFATNDSSSDRRPFFDAFITEATGVFSDDLSFSGRMIDDSGLPVKHVPDTAA</sequence>
<name>A0AAE0HY77_9PEZI</name>
<feature type="compositionally biased region" description="Polar residues" evidence="1">
    <location>
        <begin position="25"/>
        <end position="38"/>
    </location>
</feature>
<feature type="compositionally biased region" description="Polar residues" evidence="1">
    <location>
        <begin position="153"/>
        <end position="165"/>
    </location>
</feature>
<proteinExistence type="predicted"/>
<feature type="region of interest" description="Disordered" evidence="1">
    <location>
        <begin position="1"/>
        <end position="38"/>
    </location>
</feature>
<keyword evidence="3" id="KW-1185">Reference proteome</keyword>
<reference evidence="2" key="1">
    <citation type="journal article" date="2023" name="Mol. Phylogenet. Evol.">
        <title>Genome-scale phylogeny and comparative genomics of the fungal order Sordariales.</title>
        <authorList>
            <person name="Hensen N."/>
            <person name="Bonometti L."/>
            <person name="Westerberg I."/>
            <person name="Brannstrom I.O."/>
            <person name="Guillou S."/>
            <person name="Cros-Aarteil S."/>
            <person name="Calhoun S."/>
            <person name="Haridas S."/>
            <person name="Kuo A."/>
            <person name="Mondo S."/>
            <person name="Pangilinan J."/>
            <person name="Riley R."/>
            <person name="LaButti K."/>
            <person name="Andreopoulos B."/>
            <person name="Lipzen A."/>
            <person name="Chen C."/>
            <person name="Yan M."/>
            <person name="Daum C."/>
            <person name="Ng V."/>
            <person name="Clum A."/>
            <person name="Steindorff A."/>
            <person name="Ohm R.A."/>
            <person name="Martin F."/>
            <person name="Silar P."/>
            <person name="Natvig D.O."/>
            <person name="Lalanne C."/>
            <person name="Gautier V."/>
            <person name="Ament-Velasquez S.L."/>
            <person name="Kruys A."/>
            <person name="Hutchinson M.I."/>
            <person name="Powell A.J."/>
            <person name="Barry K."/>
            <person name="Miller A.N."/>
            <person name="Grigoriev I.V."/>
            <person name="Debuchy R."/>
            <person name="Gladieux P."/>
            <person name="Hiltunen Thoren M."/>
            <person name="Johannesson H."/>
        </authorList>
    </citation>
    <scope>NUCLEOTIDE SEQUENCE</scope>
    <source>
        <strain evidence="2">CBS 118394</strain>
    </source>
</reference>
<feature type="region of interest" description="Disordered" evidence="1">
    <location>
        <begin position="228"/>
        <end position="277"/>
    </location>
</feature>
<evidence type="ECO:0000313" key="2">
    <source>
        <dbReference type="EMBL" id="KAK3314804.1"/>
    </source>
</evidence>
<organism evidence="2 3">
    <name type="scientific">Apodospora peruviana</name>
    <dbReference type="NCBI Taxonomy" id="516989"/>
    <lineage>
        <taxon>Eukaryota</taxon>
        <taxon>Fungi</taxon>
        <taxon>Dikarya</taxon>
        <taxon>Ascomycota</taxon>
        <taxon>Pezizomycotina</taxon>
        <taxon>Sordariomycetes</taxon>
        <taxon>Sordariomycetidae</taxon>
        <taxon>Sordariales</taxon>
        <taxon>Lasiosphaeriaceae</taxon>
        <taxon>Apodospora</taxon>
    </lineage>
</organism>
<feature type="region of interest" description="Disordered" evidence="1">
    <location>
        <begin position="106"/>
        <end position="168"/>
    </location>
</feature>
<feature type="region of interest" description="Disordered" evidence="1">
    <location>
        <begin position="192"/>
        <end position="216"/>
    </location>
</feature>
<feature type="compositionally biased region" description="Basic and acidic residues" evidence="1">
    <location>
        <begin position="109"/>
        <end position="121"/>
    </location>
</feature>
<dbReference type="Proteomes" id="UP001283341">
    <property type="component" value="Unassembled WGS sequence"/>
</dbReference>